<gene>
    <name evidence="2" type="ORF">EFK50_00270</name>
</gene>
<proteinExistence type="predicted"/>
<reference evidence="2 3" key="1">
    <citation type="submission" date="2018-11" db="EMBL/GenBank/DDBJ databases">
        <authorList>
            <person name="Li F."/>
        </authorList>
    </citation>
    <scope>NUCLEOTIDE SEQUENCE [LARGE SCALE GENOMIC DNA]</scope>
    <source>
        <strain evidence="2 3">Gsoil 097</strain>
    </source>
</reference>
<keyword evidence="3" id="KW-1185">Reference proteome</keyword>
<feature type="domain" description="Septum formation-related" evidence="1">
    <location>
        <begin position="176"/>
        <end position="258"/>
    </location>
</feature>
<sequence>MTAPQPHERTSMPTTLRALGAVLAIAAVLSGCSAGPKSPADDPAAGKSGIEVPLTTATCWSAATAGADPQEVLSLAKKYGVSYFAAAHALAERPAFDLTQGCAGSHQVEVYKAVAMDQVKPVVTTYTALLQSGSKAYAKLAANVEQACMNKPLLEAVVRTGLPGAVMSPVFGDGVTLGWAPPSPEQWEAGQRVYACTMTQKPAGTLRYASVFRKSFPTSRRTCIDNKALVYVDCARKHNREQISTIDVSAAVAAKKFPGRKAIKPGPDGEYVDVSPALYAALDRACTAYLRAVSTTKKLTGIAEIDPDKWPAPDGTYPVACEADTATTKNPITTQGSVFDR</sequence>
<evidence type="ECO:0000313" key="3">
    <source>
        <dbReference type="Proteomes" id="UP000267128"/>
    </source>
</evidence>
<organism evidence="2 3">
    <name type="scientific">Nocardioides marmoriginsengisoli</name>
    <dbReference type="NCBI Taxonomy" id="661483"/>
    <lineage>
        <taxon>Bacteria</taxon>
        <taxon>Bacillati</taxon>
        <taxon>Actinomycetota</taxon>
        <taxon>Actinomycetes</taxon>
        <taxon>Propionibacteriales</taxon>
        <taxon>Nocardioidaceae</taxon>
        <taxon>Nocardioides</taxon>
    </lineage>
</organism>
<dbReference type="Proteomes" id="UP000267128">
    <property type="component" value="Unassembled WGS sequence"/>
</dbReference>
<protein>
    <recommendedName>
        <fullName evidence="1">Septum formation-related domain-containing protein</fullName>
    </recommendedName>
</protein>
<comment type="caution">
    <text evidence="2">The sequence shown here is derived from an EMBL/GenBank/DDBJ whole genome shotgun (WGS) entry which is preliminary data.</text>
</comment>
<accession>A0A3N0CRN8</accession>
<evidence type="ECO:0000259" key="1">
    <source>
        <dbReference type="Pfam" id="PF13845"/>
    </source>
</evidence>
<dbReference type="EMBL" id="RJSE01000001">
    <property type="protein sequence ID" value="RNL66105.1"/>
    <property type="molecule type" value="Genomic_DNA"/>
</dbReference>
<evidence type="ECO:0000313" key="2">
    <source>
        <dbReference type="EMBL" id="RNL66105.1"/>
    </source>
</evidence>
<dbReference type="OrthoDB" id="4266126at2"/>
<dbReference type="AlphaFoldDB" id="A0A3N0CRN8"/>
<dbReference type="Pfam" id="PF13845">
    <property type="entry name" value="Septum_form"/>
    <property type="match status" value="1"/>
</dbReference>
<dbReference type="InterPro" id="IPR026004">
    <property type="entry name" value="Septum_form"/>
</dbReference>
<name>A0A3N0CRN8_9ACTN</name>